<feature type="domain" description="Reverse transcriptase Ty1/copia-type" evidence="1">
    <location>
        <begin position="717"/>
        <end position="793"/>
    </location>
</feature>
<feature type="domain" description="Reverse transcriptase Ty1/copia-type" evidence="1">
    <location>
        <begin position="579"/>
        <end position="715"/>
    </location>
</feature>
<dbReference type="Proteomes" id="UP001151760">
    <property type="component" value="Unassembled WGS sequence"/>
</dbReference>
<keyword evidence="3" id="KW-1185">Reference proteome</keyword>
<organism evidence="2 3">
    <name type="scientific">Tanacetum coccineum</name>
    <dbReference type="NCBI Taxonomy" id="301880"/>
    <lineage>
        <taxon>Eukaryota</taxon>
        <taxon>Viridiplantae</taxon>
        <taxon>Streptophyta</taxon>
        <taxon>Embryophyta</taxon>
        <taxon>Tracheophyta</taxon>
        <taxon>Spermatophyta</taxon>
        <taxon>Magnoliopsida</taxon>
        <taxon>eudicotyledons</taxon>
        <taxon>Gunneridae</taxon>
        <taxon>Pentapetalae</taxon>
        <taxon>asterids</taxon>
        <taxon>campanulids</taxon>
        <taxon>Asterales</taxon>
        <taxon>Asteraceae</taxon>
        <taxon>Asteroideae</taxon>
        <taxon>Anthemideae</taxon>
        <taxon>Anthemidinae</taxon>
        <taxon>Tanacetum</taxon>
    </lineage>
</organism>
<gene>
    <name evidence="2" type="ORF">Tco_0799862</name>
</gene>
<evidence type="ECO:0000259" key="1">
    <source>
        <dbReference type="Pfam" id="PF07727"/>
    </source>
</evidence>
<sequence length="893" mass="103111">MSNLSKLEFNAFDVTEKNYMPWVLDVKMHLESMRIAQTIVENNDSPPQDKVRANIFLRKHIDNGLKFEYFTTEDPSILWKDLKDCFNNQMEVLLPVVREEWGSLRFQDFKKVNEYVGENLLHISCIKHDRLQKFTRYSDLNDYLLVAEQNNELLMKNHQSRLTGSLAYPEVNATKNDTKSFMCGLGQSHGKGRGQFGKINSHGHNCSFDRNKKDDRVYTRGRGFTHGSGQRTNNYVAQNNKAINVGKRKHNGESGPSQNTDGSCLRCEKKEGNLVDQLDFGNNVLEKLLMLHSGLHYTHHDRLGHPGSTMMKRIVESTHGHPLKDRKILQMDKMAPCTSCSLGKLIARPSPLKVEKESLVFLERIQGNICGLIHPPCGPLRYFMVLIDASSRWSHVSLLLTRNVAFAKFLAQIIKLRAHFPDYTVKRVRLDNAGEFSLCLKHLMTVTKMGPQRRLGIYVGYETISIIRYLEPSTGDVFTTRFADCHFNEAIFPSLGGEKKNHEKDVLWSEPSLLYLDPHTKQSEAEKFCYNVACDIVNGNDDPEPTSVIECQTRQDWNKWKEAMQPQLNSLNKRKVFGRIVLTPEVVKLVGYKWVFIRKRNENDKVIRYKARLIAQGFSQRPGIDYEETYSSVMDAITFRYLFSLAIYENLNMRLMDVVTAYLYRSLDSDIYMKILEGFKMPEALSAKPKDMYSVKLQRSLYGLKQFGCMWYNRLIVYVDDLNIIGTNKEINEFVVHLKEEFEMKDLGKTKYCLGLQIEHMPNGVLVHQSIYTEKILKRFNMDKAKSLSTPMVGRSLNVDDDPFRSCEKMKMFLVQKYHISVQLELNCTRPDISFAVNLLARFSSSPTKRHWNGIKHIFRYLRGTTDLGFFYSNNSKQGLVGYADARYLSDPH</sequence>
<dbReference type="PANTHER" id="PTHR33325:SF12">
    <property type="entry name" value="ZINC FINGER, CCHC-TYPE-RELATED"/>
    <property type="match status" value="1"/>
</dbReference>
<dbReference type="PANTHER" id="PTHR33325">
    <property type="entry name" value="ZINC FINGER, CCHC-TYPE-RELATED"/>
    <property type="match status" value="1"/>
</dbReference>
<reference evidence="2" key="2">
    <citation type="submission" date="2022-01" db="EMBL/GenBank/DDBJ databases">
        <authorList>
            <person name="Yamashiro T."/>
            <person name="Shiraishi A."/>
            <person name="Satake H."/>
            <person name="Nakayama K."/>
        </authorList>
    </citation>
    <scope>NUCLEOTIDE SEQUENCE</scope>
</reference>
<accession>A0ABQ4ZRJ1</accession>
<reference evidence="2" key="1">
    <citation type="journal article" date="2022" name="Int. J. Mol. Sci.">
        <title>Draft Genome of Tanacetum Coccineum: Genomic Comparison of Closely Related Tanacetum-Family Plants.</title>
        <authorList>
            <person name="Yamashiro T."/>
            <person name="Shiraishi A."/>
            <person name="Nakayama K."/>
            <person name="Satake H."/>
        </authorList>
    </citation>
    <scope>NUCLEOTIDE SEQUENCE</scope>
</reference>
<comment type="caution">
    <text evidence="2">The sequence shown here is derived from an EMBL/GenBank/DDBJ whole genome shotgun (WGS) entry which is preliminary data.</text>
</comment>
<dbReference type="Pfam" id="PF07727">
    <property type="entry name" value="RVT_2"/>
    <property type="match status" value="2"/>
</dbReference>
<dbReference type="InterPro" id="IPR013103">
    <property type="entry name" value="RVT_2"/>
</dbReference>
<protein>
    <submittedName>
        <fullName evidence="2">Retrovirus-related pol polyprotein from transposon TNT 1-94</fullName>
    </submittedName>
</protein>
<dbReference type="SUPFAM" id="SSF56672">
    <property type="entry name" value="DNA/RNA polymerases"/>
    <property type="match status" value="1"/>
</dbReference>
<proteinExistence type="predicted"/>
<name>A0ABQ4ZRJ1_9ASTR</name>
<evidence type="ECO:0000313" key="2">
    <source>
        <dbReference type="EMBL" id="GJS92894.1"/>
    </source>
</evidence>
<dbReference type="EMBL" id="BQNB010011614">
    <property type="protein sequence ID" value="GJS92894.1"/>
    <property type="molecule type" value="Genomic_DNA"/>
</dbReference>
<dbReference type="InterPro" id="IPR043502">
    <property type="entry name" value="DNA/RNA_pol_sf"/>
</dbReference>
<evidence type="ECO:0000313" key="3">
    <source>
        <dbReference type="Proteomes" id="UP001151760"/>
    </source>
</evidence>